<organism evidence="2 3">
    <name type="scientific">Chryseobacterium gambrini</name>
    <dbReference type="NCBI Taxonomy" id="373672"/>
    <lineage>
        <taxon>Bacteria</taxon>
        <taxon>Pseudomonadati</taxon>
        <taxon>Bacteroidota</taxon>
        <taxon>Flavobacteriia</taxon>
        <taxon>Flavobacteriales</taxon>
        <taxon>Weeksellaceae</taxon>
        <taxon>Chryseobacterium group</taxon>
        <taxon>Chryseobacterium</taxon>
    </lineage>
</organism>
<feature type="compositionally biased region" description="Polar residues" evidence="1">
    <location>
        <begin position="167"/>
        <end position="189"/>
    </location>
</feature>
<evidence type="ECO:0000313" key="2">
    <source>
        <dbReference type="EMBL" id="SIS72817.1"/>
    </source>
</evidence>
<evidence type="ECO:0000313" key="3">
    <source>
        <dbReference type="Proteomes" id="UP000185781"/>
    </source>
</evidence>
<sequence>MSIYKKLHQIQCKINGFGKDKRSGSDSFGYEYVSGAKVLEFIRPLMNELGLILKQEILSIENDRQDYTTKATKWENINGQNTKVEYQKPKAEILSKVMMRFTWVDVETGEKDENLFGANGQNEWEKGLGSALTYAERYFFLKFFHIPTDEDDIDNELRKKVDDEKPQNTSPAQTPENKPANTPAQQNKTLPYLNENDENWKNMEAAIKAGEKKPSLAAIQKKYRLANKTVELLKTKFQIQ</sequence>
<feature type="region of interest" description="Disordered" evidence="1">
    <location>
        <begin position="159"/>
        <end position="191"/>
    </location>
</feature>
<protein>
    <submittedName>
        <fullName evidence="2">ERF superfamily protein</fullName>
    </submittedName>
</protein>
<proteinExistence type="predicted"/>
<gene>
    <name evidence="2" type="ORF">SAMN05421785_102214</name>
</gene>
<dbReference type="Proteomes" id="UP000185781">
    <property type="component" value="Unassembled WGS sequence"/>
</dbReference>
<reference evidence="2 3" key="1">
    <citation type="submission" date="2017-01" db="EMBL/GenBank/DDBJ databases">
        <authorList>
            <person name="Mah S.A."/>
            <person name="Swanson W.J."/>
            <person name="Moy G.W."/>
            <person name="Vacquier V.D."/>
        </authorList>
    </citation>
    <scope>NUCLEOTIDE SEQUENCE [LARGE SCALE GENOMIC DNA]</scope>
    <source>
        <strain evidence="2 3">DSM 18014</strain>
    </source>
</reference>
<accession>A0A1N7LG74</accession>
<dbReference type="InterPro" id="IPR007499">
    <property type="entry name" value="ERF_bacteria_virus"/>
</dbReference>
<dbReference type="Pfam" id="PF04404">
    <property type="entry name" value="ERF"/>
    <property type="match status" value="1"/>
</dbReference>
<dbReference type="STRING" id="373672.SAMN05421785_102214"/>
<dbReference type="RefSeq" id="WP_027380896.1">
    <property type="nucleotide sequence ID" value="NZ_FTOV01000002.1"/>
</dbReference>
<dbReference type="EMBL" id="FTOV01000002">
    <property type="protein sequence ID" value="SIS72817.1"/>
    <property type="molecule type" value="Genomic_DNA"/>
</dbReference>
<evidence type="ECO:0000256" key="1">
    <source>
        <dbReference type="SAM" id="MobiDB-lite"/>
    </source>
</evidence>
<name>A0A1N7LG74_9FLAO</name>
<dbReference type="AlphaFoldDB" id="A0A1N7LG74"/>